<name>A0A6M1PHU9_9BACL</name>
<dbReference type="Gene3D" id="1.10.357.10">
    <property type="entry name" value="Tetracycline Repressor, domain 2"/>
    <property type="match status" value="1"/>
</dbReference>
<dbReference type="GO" id="GO:0045892">
    <property type="term" value="P:negative regulation of DNA-templated transcription"/>
    <property type="evidence" value="ECO:0007669"/>
    <property type="project" value="InterPro"/>
</dbReference>
<dbReference type="PANTHER" id="PTHR47506:SF6">
    <property type="entry name" value="HTH-TYPE TRANSCRIPTIONAL REPRESSOR NEMR"/>
    <property type="match status" value="1"/>
</dbReference>
<dbReference type="SUPFAM" id="SSF46689">
    <property type="entry name" value="Homeodomain-like"/>
    <property type="match status" value="1"/>
</dbReference>
<gene>
    <name evidence="6" type="ORF">G5B47_05465</name>
</gene>
<dbReference type="PROSITE" id="PS50977">
    <property type="entry name" value="HTH_TETR_2"/>
    <property type="match status" value="1"/>
</dbReference>
<feature type="DNA-binding region" description="H-T-H motif" evidence="4">
    <location>
        <begin position="34"/>
        <end position="53"/>
    </location>
</feature>
<evidence type="ECO:0000256" key="4">
    <source>
        <dbReference type="PROSITE-ProRule" id="PRU00335"/>
    </source>
</evidence>
<dbReference type="Pfam" id="PF00440">
    <property type="entry name" value="TetR_N"/>
    <property type="match status" value="1"/>
</dbReference>
<evidence type="ECO:0000313" key="7">
    <source>
        <dbReference type="Proteomes" id="UP000480151"/>
    </source>
</evidence>
<proteinExistence type="predicted"/>
<dbReference type="InterPro" id="IPR023772">
    <property type="entry name" value="DNA-bd_HTH_TetR-type_CS"/>
</dbReference>
<keyword evidence="3" id="KW-0804">Transcription</keyword>
<feature type="domain" description="HTH tetR-type" evidence="5">
    <location>
        <begin position="11"/>
        <end position="71"/>
    </location>
</feature>
<evidence type="ECO:0000259" key="5">
    <source>
        <dbReference type="PROSITE" id="PS50977"/>
    </source>
</evidence>
<dbReference type="RefSeq" id="WP_165095154.1">
    <property type="nucleotide sequence ID" value="NZ_JAAKGU010000001.1"/>
</dbReference>
<evidence type="ECO:0000313" key="6">
    <source>
        <dbReference type="EMBL" id="NGM81855.1"/>
    </source>
</evidence>
<sequence>MTAKQRAYDSVQTKETILLHAKALFSQKGYKGVSISDICTATGLSKGSIYHHFKNKEDLFVHLAEAAFMDSWKDWDTRSVRFSSAVEKLYAYSELFADNVDLSLTKAGEDFIATTGADSEAVQKFGAIIAGYVQRFEEMIREGIERGEFKQQESGEMAFALLSCYSGLANNSRFMDKENAKRMYRKMTDILLDGIRK</sequence>
<dbReference type="SUPFAM" id="SSF48498">
    <property type="entry name" value="Tetracyclin repressor-like, C-terminal domain"/>
    <property type="match status" value="1"/>
</dbReference>
<reference evidence="6 7" key="1">
    <citation type="submission" date="2020-02" db="EMBL/GenBank/DDBJ databases">
        <authorList>
            <person name="Gao J."/>
            <person name="Sun J."/>
        </authorList>
    </citation>
    <scope>NUCLEOTIDE SEQUENCE [LARGE SCALE GENOMIC DNA]</scope>
    <source>
        <strain evidence="6 7">7124</strain>
    </source>
</reference>
<dbReference type="AlphaFoldDB" id="A0A6M1PHU9"/>
<dbReference type="InterPro" id="IPR036271">
    <property type="entry name" value="Tet_transcr_reg_TetR-rel_C_sf"/>
</dbReference>
<accession>A0A6M1PHU9</accession>
<dbReference type="Pfam" id="PF08360">
    <property type="entry name" value="TetR_C_5"/>
    <property type="match status" value="1"/>
</dbReference>
<dbReference type="Gene3D" id="1.10.10.60">
    <property type="entry name" value="Homeodomain-like"/>
    <property type="match status" value="1"/>
</dbReference>
<dbReference type="EMBL" id="JAAKGU010000001">
    <property type="protein sequence ID" value="NGM81855.1"/>
    <property type="molecule type" value="Genomic_DNA"/>
</dbReference>
<organism evidence="6 7">
    <name type="scientific">Paenibacillus apii</name>
    <dbReference type="NCBI Taxonomy" id="1850370"/>
    <lineage>
        <taxon>Bacteria</taxon>
        <taxon>Bacillati</taxon>
        <taxon>Bacillota</taxon>
        <taxon>Bacilli</taxon>
        <taxon>Bacillales</taxon>
        <taxon>Paenibacillaceae</taxon>
        <taxon>Paenibacillus</taxon>
    </lineage>
</organism>
<evidence type="ECO:0000256" key="2">
    <source>
        <dbReference type="ARBA" id="ARBA00023125"/>
    </source>
</evidence>
<evidence type="ECO:0000256" key="1">
    <source>
        <dbReference type="ARBA" id="ARBA00023015"/>
    </source>
</evidence>
<dbReference type="Proteomes" id="UP000480151">
    <property type="component" value="Unassembled WGS sequence"/>
</dbReference>
<dbReference type="GO" id="GO:0003700">
    <property type="term" value="F:DNA-binding transcription factor activity"/>
    <property type="evidence" value="ECO:0007669"/>
    <property type="project" value="InterPro"/>
</dbReference>
<dbReference type="InterPro" id="IPR013571">
    <property type="entry name" value="Tscrpt_reg_QacR_C"/>
</dbReference>
<keyword evidence="7" id="KW-1185">Reference proteome</keyword>
<protein>
    <submittedName>
        <fullName evidence="6">TetR/AcrR family transcriptional regulator</fullName>
    </submittedName>
</protein>
<keyword evidence="1" id="KW-0805">Transcription regulation</keyword>
<dbReference type="PANTHER" id="PTHR47506">
    <property type="entry name" value="TRANSCRIPTIONAL REGULATORY PROTEIN"/>
    <property type="match status" value="1"/>
</dbReference>
<dbReference type="InterPro" id="IPR001647">
    <property type="entry name" value="HTH_TetR"/>
</dbReference>
<comment type="caution">
    <text evidence="6">The sequence shown here is derived from an EMBL/GenBank/DDBJ whole genome shotgun (WGS) entry which is preliminary data.</text>
</comment>
<dbReference type="GO" id="GO:0003677">
    <property type="term" value="F:DNA binding"/>
    <property type="evidence" value="ECO:0007669"/>
    <property type="project" value="UniProtKB-UniRule"/>
</dbReference>
<keyword evidence="2 4" id="KW-0238">DNA-binding</keyword>
<dbReference type="PRINTS" id="PR00455">
    <property type="entry name" value="HTHTETR"/>
</dbReference>
<dbReference type="PROSITE" id="PS01081">
    <property type="entry name" value="HTH_TETR_1"/>
    <property type="match status" value="1"/>
</dbReference>
<evidence type="ECO:0000256" key="3">
    <source>
        <dbReference type="ARBA" id="ARBA00023163"/>
    </source>
</evidence>
<dbReference type="InterPro" id="IPR009057">
    <property type="entry name" value="Homeodomain-like_sf"/>
</dbReference>